<dbReference type="Gene3D" id="1.25.10.10">
    <property type="entry name" value="Leucine-rich Repeat Variant"/>
    <property type="match status" value="1"/>
</dbReference>
<dbReference type="InterPro" id="IPR011989">
    <property type="entry name" value="ARM-like"/>
</dbReference>
<evidence type="ECO:0000313" key="2">
    <source>
        <dbReference type="Proteomes" id="UP000292052"/>
    </source>
</evidence>
<dbReference type="GO" id="GO:0005829">
    <property type="term" value="C:cytosol"/>
    <property type="evidence" value="ECO:0007669"/>
    <property type="project" value="TreeGrafter"/>
</dbReference>
<dbReference type="InterPro" id="IPR039918">
    <property type="entry name" value="PPP4R4"/>
</dbReference>
<accession>A0A482VTW5</accession>
<dbReference type="GO" id="GO:0008287">
    <property type="term" value="C:protein serine/threonine phosphatase complex"/>
    <property type="evidence" value="ECO:0007669"/>
    <property type="project" value="TreeGrafter"/>
</dbReference>
<keyword evidence="2" id="KW-1185">Reference proteome</keyword>
<sequence length="326" mass="37692">MELWHSVFSGLANDSCYIVRKTTAGCVHEIAKILGPQCKIIKDDVVKLLRDDAEEVLQMLVPHVGMTLELFCANGVLSRETTLPPSLEIARALLKCQIELSKSFNWRIKTNFLQQMERLPNCLPSDFIHQHFSPVVLNCVLEARPKPLRSQASRTLLIFLRFNVKEIQRKWIRDNLINHLCYSKSCYTRHIFILACVHAMELFSNSYFKNHFFEPLLSLANDSTSNIRLCVVALLPSLFRMLIMPEDRKFQTSIDNIFSKLDMMEKDKDVKDILRVKLKEIKSFGSTNKHDYLIEQRRKEEEENKIYQGKNVTAGTTSNILTGKKV</sequence>
<protein>
    <submittedName>
        <fullName evidence="1">Serine/threonine-protein phosphatase 4 regulatory subunit 4-like</fullName>
    </submittedName>
</protein>
<name>A0A482VTW5_ASBVE</name>
<dbReference type="Proteomes" id="UP000292052">
    <property type="component" value="Unassembled WGS sequence"/>
</dbReference>
<dbReference type="PANTHER" id="PTHR21467:SF0">
    <property type="entry name" value="SERINE_THREONINE-PROTEIN PHOSPHATASE 4 REGULATORY SUBUNIT 4"/>
    <property type="match status" value="1"/>
</dbReference>
<proteinExistence type="predicted"/>
<dbReference type="PANTHER" id="PTHR21467">
    <property type="entry name" value="PROTEIN PHOSPHATASE 4 REGULATORY SUBUNIT 4 PPP4R4"/>
    <property type="match status" value="1"/>
</dbReference>
<dbReference type="EMBL" id="QDEB01067155">
    <property type="protein sequence ID" value="RZC35879.1"/>
    <property type="molecule type" value="Genomic_DNA"/>
</dbReference>
<dbReference type="STRING" id="1661398.A0A482VTW5"/>
<dbReference type="OrthoDB" id="340346at2759"/>
<dbReference type="AlphaFoldDB" id="A0A482VTW5"/>
<dbReference type="SUPFAM" id="SSF48371">
    <property type="entry name" value="ARM repeat"/>
    <property type="match status" value="1"/>
</dbReference>
<evidence type="ECO:0000313" key="1">
    <source>
        <dbReference type="EMBL" id="RZC35879.1"/>
    </source>
</evidence>
<dbReference type="InterPro" id="IPR016024">
    <property type="entry name" value="ARM-type_fold"/>
</dbReference>
<gene>
    <name evidence="1" type="ORF">BDFB_010189</name>
</gene>
<reference evidence="1 2" key="1">
    <citation type="submission" date="2017-03" db="EMBL/GenBank/DDBJ databases">
        <title>Genome of the blue death feigning beetle - Asbolus verrucosus.</title>
        <authorList>
            <person name="Rider S.D."/>
        </authorList>
    </citation>
    <scope>NUCLEOTIDE SEQUENCE [LARGE SCALE GENOMIC DNA]</scope>
    <source>
        <strain evidence="1">Butters</strain>
        <tissue evidence="1">Head and leg muscle</tissue>
    </source>
</reference>
<dbReference type="GO" id="GO:0019888">
    <property type="term" value="F:protein phosphatase regulator activity"/>
    <property type="evidence" value="ECO:0007669"/>
    <property type="project" value="TreeGrafter"/>
</dbReference>
<comment type="caution">
    <text evidence="1">The sequence shown here is derived from an EMBL/GenBank/DDBJ whole genome shotgun (WGS) entry which is preliminary data.</text>
</comment>
<organism evidence="1 2">
    <name type="scientific">Asbolus verrucosus</name>
    <name type="common">Desert ironclad beetle</name>
    <dbReference type="NCBI Taxonomy" id="1661398"/>
    <lineage>
        <taxon>Eukaryota</taxon>
        <taxon>Metazoa</taxon>
        <taxon>Ecdysozoa</taxon>
        <taxon>Arthropoda</taxon>
        <taxon>Hexapoda</taxon>
        <taxon>Insecta</taxon>
        <taxon>Pterygota</taxon>
        <taxon>Neoptera</taxon>
        <taxon>Endopterygota</taxon>
        <taxon>Coleoptera</taxon>
        <taxon>Polyphaga</taxon>
        <taxon>Cucujiformia</taxon>
        <taxon>Tenebrionidae</taxon>
        <taxon>Pimeliinae</taxon>
        <taxon>Asbolus</taxon>
    </lineage>
</organism>
<feature type="non-terminal residue" evidence="1">
    <location>
        <position position="326"/>
    </location>
</feature>